<dbReference type="RefSeq" id="XP_019047542.1">
    <property type="nucleotide sequence ID" value="XM_019190794.1"/>
</dbReference>
<feature type="compositionally biased region" description="Low complexity" evidence="1">
    <location>
        <begin position="47"/>
        <end position="61"/>
    </location>
</feature>
<feature type="compositionally biased region" description="Polar residues" evidence="1">
    <location>
        <begin position="67"/>
        <end position="92"/>
    </location>
</feature>
<dbReference type="EMBL" id="CP144541">
    <property type="protein sequence ID" value="WVW78822.1"/>
    <property type="molecule type" value="Genomic_DNA"/>
</dbReference>
<reference evidence="3" key="4">
    <citation type="submission" date="2024-02" db="EMBL/GenBank/DDBJ databases">
        <title>Comparative genomics of Cryptococcus and Kwoniella reveals pathogenesis evolution and contrasting modes of karyotype evolution via chromosome fusion or intercentromeric recombination.</title>
        <authorList>
            <person name="Coelho M.A."/>
            <person name="David-Palma M."/>
            <person name="Shea T."/>
            <person name="Bowers K."/>
            <person name="McGinley-Smith S."/>
            <person name="Mohammad A.W."/>
            <person name="Gnirke A."/>
            <person name="Yurkov A.M."/>
            <person name="Nowrousian M."/>
            <person name="Sun S."/>
            <person name="Cuomo C.A."/>
            <person name="Heitman J."/>
        </authorList>
    </citation>
    <scope>NUCLEOTIDE SEQUENCE</scope>
    <source>
        <strain evidence="3">CBS 10118</strain>
    </source>
</reference>
<evidence type="ECO:0000313" key="4">
    <source>
        <dbReference type="Proteomes" id="UP000092730"/>
    </source>
</evidence>
<reference evidence="2" key="1">
    <citation type="submission" date="2013-07" db="EMBL/GenBank/DDBJ databases">
        <title>The Genome Sequence of Cryptococcus bestiolae CBS10118.</title>
        <authorList>
            <consortium name="The Broad Institute Genome Sequencing Platform"/>
            <person name="Cuomo C."/>
            <person name="Litvintseva A."/>
            <person name="Chen Y."/>
            <person name="Heitman J."/>
            <person name="Sun S."/>
            <person name="Springer D."/>
            <person name="Dromer F."/>
            <person name="Young S.K."/>
            <person name="Zeng Q."/>
            <person name="Gargeya S."/>
            <person name="Fitzgerald M."/>
            <person name="Abouelleil A."/>
            <person name="Alvarado L."/>
            <person name="Berlin A.M."/>
            <person name="Chapman S.B."/>
            <person name="Dewar J."/>
            <person name="Goldberg J."/>
            <person name="Griggs A."/>
            <person name="Gujja S."/>
            <person name="Hansen M."/>
            <person name="Howarth C."/>
            <person name="Imamovic A."/>
            <person name="Larimer J."/>
            <person name="McCowan C."/>
            <person name="Murphy C."/>
            <person name="Pearson M."/>
            <person name="Priest M."/>
            <person name="Roberts A."/>
            <person name="Saif S."/>
            <person name="Shea T."/>
            <person name="Sykes S."/>
            <person name="Wortman J."/>
            <person name="Nusbaum C."/>
            <person name="Birren B."/>
        </authorList>
    </citation>
    <scope>NUCLEOTIDE SEQUENCE [LARGE SCALE GENOMIC DNA]</scope>
    <source>
        <strain evidence="2">CBS 10118</strain>
    </source>
</reference>
<dbReference type="VEuPathDB" id="FungiDB:I302_04157"/>
<feature type="region of interest" description="Disordered" evidence="1">
    <location>
        <begin position="38"/>
        <end position="109"/>
    </location>
</feature>
<feature type="region of interest" description="Disordered" evidence="1">
    <location>
        <begin position="165"/>
        <end position="221"/>
    </location>
</feature>
<name>A0A1B9G653_9TREE</name>
<keyword evidence="4" id="KW-1185">Reference proteome</keyword>
<dbReference type="KEGG" id="kbi:30208556"/>
<dbReference type="EMBL" id="KI894020">
    <property type="protein sequence ID" value="OCF26472.1"/>
    <property type="molecule type" value="Genomic_DNA"/>
</dbReference>
<dbReference type="Proteomes" id="UP000092730">
    <property type="component" value="Chromosome 1"/>
</dbReference>
<dbReference type="AlphaFoldDB" id="A0A1B9G653"/>
<evidence type="ECO:0000313" key="2">
    <source>
        <dbReference type="EMBL" id="OCF26472.1"/>
    </source>
</evidence>
<evidence type="ECO:0000313" key="3">
    <source>
        <dbReference type="EMBL" id="WVW78822.1"/>
    </source>
</evidence>
<gene>
    <name evidence="2" type="ORF">I302_04157</name>
    <name evidence="3" type="ORF">I302_100784</name>
</gene>
<feature type="compositionally biased region" description="Basic and acidic residues" evidence="1">
    <location>
        <begin position="167"/>
        <end position="185"/>
    </location>
</feature>
<proteinExistence type="predicted"/>
<protein>
    <submittedName>
        <fullName evidence="2">Uncharacterized protein</fullName>
    </submittedName>
</protein>
<accession>A0A1B9G653</accession>
<dbReference type="GeneID" id="30208556"/>
<organism evidence="2">
    <name type="scientific">Kwoniella bestiolae CBS 10118</name>
    <dbReference type="NCBI Taxonomy" id="1296100"/>
    <lineage>
        <taxon>Eukaryota</taxon>
        <taxon>Fungi</taxon>
        <taxon>Dikarya</taxon>
        <taxon>Basidiomycota</taxon>
        <taxon>Agaricomycotina</taxon>
        <taxon>Tremellomycetes</taxon>
        <taxon>Tremellales</taxon>
        <taxon>Cryptococcaceae</taxon>
        <taxon>Kwoniella</taxon>
    </lineage>
</organism>
<reference evidence="3" key="2">
    <citation type="submission" date="2013-07" db="EMBL/GenBank/DDBJ databases">
        <authorList>
            <consortium name="The Broad Institute Genome Sequencing Platform"/>
            <person name="Cuomo C."/>
            <person name="Litvintseva A."/>
            <person name="Chen Y."/>
            <person name="Heitman J."/>
            <person name="Sun S."/>
            <person name="Springer D."/>
            <person name="Dromer F."/>
            <person name="Young S.K."/>
            <person name="Zeng Q."/>
            <person name="Gargeya S."/>
            <person name="Fitzgerald M."/>
            <person name="Abouelleil A."/>
            <person name="Alvarado L."/>
            <person name="Berlin A.M."/>
            <person name="Chapman S.B."/>
            <person name="Dewar J."/>
            <person name="Goldberg J."/>
            <person name="Griggs A."/>
            <person name="Gujja S."/>
            <person name="Hansen M."/>
            <person name="Howarth C."/>
            <person name="Imamovic A."/>
            <person name="Larimer J."/>
            <person name="McCowan C."/>
            <person name="Murphy C."/>
            <person name="Pearson M."/>
            <person name="Priest M."/>
            <person name="Roberts A."/>
            <person name="Saif S."/>
            <person name="Shea T."/>
            <person name="Sykes S."/>
            <person name="Wortman J."/>
            <person name="Nusbaum C."/>
            <person name="Birren B."/>
        </authorList>
    </citation>
    <scope>NUCLEOTIDE SEQUENCE</scope>
    <source>
        <strain evidence="3">CBS 10118</strain>
    </source>
</reference>
<sequence length="266" mass="29213">MSQNSRRGSGNIINCGIVLEGPVRAGVRAFNHSYGNGHPGSRQFNRSTFHSGSASSGGSTTIENHSEGNIVSGSQNNSSNFGIRNFAPGSNRQRQDDKDGIRVYPTTMPEDDGIRVVPVEADDLHRWGKLSHSEQETCATRRYQEYLEVEVNHFGGRGLNLHKATKQYREHQERRKSEQESRDARAASAATGIATASASEPGTETGEGAVTGADGRTRSGHAMTDATLRVVLTKEEEEMLRTIDLKRIFPPISQGRYIQLERTKDD</sequence>
<evidence type="ECO:0000256" key="1">
    <source>
        <dbReference type="SAM" id="MobiDB-lite"/>
    </source>
</evidence>
<feature type="compositionally biased region" description="Low complexity" evidence="1">
    <location>
        <begin position="186"/>
        <end position="214"/>
    </location>
</feature>
<reference evidence="2" key="3">
    <citation type="submission" date="2014-01" db="EMBL/GenBank/DDBJ databases">
        <title>Evolution of pathogenesis and genome organization in the Tremellales.</title>
        <authorList>
            <person name="Cuomo C."/>
            <person name="Litvintseva A."/>
            <person name="Heitman J."/>
            <person name="Chen Y."/>
            <person name="Sun S."/>
            <person name="Springer D."/>
            <person name="Dromer F."/>
            <person name="Young S."/>
            <person name="Zeng Q."/>
            <person name="Chapman S."/>
            <person name="Gujja S."/>
            <person name="Saif S."/>
            <person name="Birren B."/>
        </authorList>
    </citation>
    <scope>NUCLEOTIDE SEQUENCE</scope>
    <source>
        <strain evidence="2">CBS 10118</strain>
    </source>
</reference>